<evidence type="ECO:0000256" key="2">
    <source>
        <dbReference type="ARBA" id="ARBA00022475"/>
    </source>
</evidence>
<keyword evidence="6 8" id="KW-1133">Transmembrane helix</keyword>
<keyword evidence="7 8" id="KW-0472">Membrane</keyword>
<accession>E1JX84</accession>
<feature type="transmembrane region" description="Helical" evidence="8">
    <location>
        <begin position="115"/>
        <end position="133"/>
    </location>
</feature>
<dbReference type="GO" id="GO:0009103">
    <property type="term" value="P:lipopolysaccharide biosynthetic process"/>
    <property type="evidence" value="ECO:0007669"/>
    <property type="project" value="UniProtKB-ARBA"/>
</dbReference>
<dbReference type="eggNOG" id="COG5305">
    <property type="taxonomic scope" value="Bacteria"/>
</dbReference>
<feature type="transmembrane region" description="Helical" evidence="8">
    <location>
        <begin position="327"/>
        <end position="348"/>
    </location>
</feature>
<evidence type="ECO:0000259" key="9">
    <source>
        <dbReference type="Pfam" id="PF13231"/>
    </source>
</evidence>
<evidence type="ECO:0000256" key="6">
    <source>
        <dbReference type="ARBA" id="ARBA00022989"/>
    </source>
</evidence>
<organism evidence="10 11">
    <name type="scientific">Solidesulfovibrio fructosivorans JJ]</name>
    <dbReference type="NCBI Taxonomy" id="596151"/>
    <lineage>
        <taxon>Bacteria</taxon>
        <taxon>Pseudomonadati</taxon>
        <taxon>Thermodesulfobacteriota</taxon>
        <taxon>Desulfovibrionia</taxon>
        <taxon>Desulfovibrionales</taxon>
        <taxon>Desulfovibrionaceae</taxon>
        <taxon>Solidesulfovibrio</taxon>
    </lineage>
</organism>
<evidence type="ECO:0000256" key="4">
    <source>
        <dbReference type="ARBA" id="ARBA00022679"/>
    </source>
</evidence>
<protein>
    <recommendedName>
        <fullName evidence="9">Glycosyltransferase RgtA/B/C/D-like domain-containing protein</fullName>
    </recommendedName>
</protein>
<evidence type="ECO:0000256" key="7">
    <source>
        <dbReference type="ARBA" id="ARBA00023136"/>
    </source>
</evidence>
<dbReference type="InterPro" id="IPR038731">
    <property type="entry name" value="RgtA/B/C-like"/>
</dbReference>
<feature type="transmembrane region" description="Helical" evidence="8">
    <location>
        <begin position="299"/>
        <end position="321"/>
    </location>
</feature>
<dbReference type="GO" id="GO:0016763">
    <property type="term" value="F:pentosyltransferase activity"/>
    <property type="evidence" value="ECO:0007669"/>
    <property type="project" value="TreeGrafter"/>
</dbReference>
<dbReference type="PANTHER" id="PTHR33908">
    <property type="entry name" value="MANNOSYLTRANSFERASE YKCB-RELATED"/>
    <property type="match status" value="1"/>
</dbReference>
<feature type="transmembrane region" description="Helical" evidence="8">
    <location>
        <begin position="139"/>
        <end position="157"/>
    </location>
</feature>
<feature type="transmembrane region" description="Helical" evidence="8">
    <location>
        <begin position="164"/>
        <end position="181"/>
    </location>
</feature>
<dbReference type="GO" id="GO:0005886">
    <property type="term" value="C:plasma membrane"/>
    <property type="evidence" value="ECO:0007669"/>
    <property type="project" value="UniProtKB-SubCell"/>
</dbReference>
<sequence length="1001" mass="109428">MPTTVRRLYPLLLVLLLLAGAILRLAYLGEPSLWWDEFITLGISQLSVGRMLHILTVVGPSDIGGEFFPPLYHLITHFVLSVSHDDAVLRLLSVACGTASIAVLYGLVSEILSRRAGLFAAGLTTFSVYQLHYSRELRPYSLFMLLALLSLWALYRALSRGGPLRYVAYALVTMAMCYTSYMASSNIAAEGVFTVWFLGSRLAKKELPLRVAVKKGLALLAAVAVVGLCYLPWLPAYRNIFTLLRSKGVSPGIPADFPLTVLTEFGAYAAERHGLPWLPLALLGLAGCAVAARRRYRDGLVLLAAFAFMPVVAFLVAGTQLEISSRYVFNAYYLLMAMAGLTMAVLLERIAAHLDLSEKSAAWAVPLVGIGLCLVVSIPNLRSLGTYYRRETSYSKELADYLAWNKNDVRYLFYQSNRNPKLIADWYLPHVFENLSHYMPRGYKRTFHLIQSDLTPPRTPFFPHKVITIQDTTVSAIGLVSTAPVVLYPDAKGAARFVEDFTTYDFYADCDEAVNLGPESRYHTLSHYDYEKPGHATYTFQAAAGTRITAAKLSLMFSATFLEGVPSDSRIGVSVAAGDAPFTEIGTVTGKDYLGPDGKLIAPNHEKRRFVTKNYDVPGIGSDTGKVRLRLDYGPVANPGIIEAFRIEASATLAGRPTGPGPALDALVRAAGHNALATWHPGEPLVDADALYVFPAGPDIPQGPANPASALAPFLAAHPGIEPVFAIPGENGRPAYLFYDPALTDPFVDLAQNVPVTARLGEKPPRRFPAIKLSGILNRPRLRIGDTTLTVPVLSPPPTTLLLGKDGVGVLRFEPSFAREKDALAAFPLAWNIRKNDGEDCLSCKAPGPCSVTVPISSAYPIKTLRILSYPRVFADKAGKNTVTVSFSPDGTHFRPLDTLRSDRSGLWQGLMVRRVSVMRFRRPINNGFVRFDLSSQGAQLWSRDATRMRIEAVLDASKFPGLTESALTFPLKLEDNAGAPLSLFLSPRPQPYLPGLQDDF</sequence>
<evidence type="ECO:0000256" key="5">
    <source>
        <dbReference type="ARBA" id="ARBA00022692"/>
    </source>
</evidence>
<reference evidence="10 11" key="1">
    <citation type="submission" date="2010-08" db="EMBL/GenBank/DDBJ databases">
        <title>The draft genome of Desulfovibrio fructosovorans JJ.</title>
        <authorList>
            <consortium name="US DOE Joint Genome Institute (JGI-PGF)"/>
            <person name="Lucas S."/>
            <person name="Copeland A."/>
            <person name="Lapidus A."/>
            <person name="Cheng J.-F."/>
            <person name="Bruce D."/>
            <person name="Goodwin L."/>
            <person name="Pitluck S."/>
            <person name="Land M.L."/>
            <person name="Hauser L."/>
            <person name="Chang Y.-J."/>
            <person name="Jeffries C."/>
            <person name="Wall J.D."/>
            <person name="Stahl D.A."/>
            <person name="Arkin A.P."/>
            <person name="Dehal P."/>
            <person name="Stolyar S.M."/>
            <person name="Hazen T.C."/>
            <person name="Woyke T.J."/>
        </authorList>
    </citation>
    <scope>NUCLEOTIDE SEQUENCE [LARGE SCALE GENOMIC DNA]</scope>
    <source>
        <strain evidence="10 11">JJ</strain>
    </source>
</reference>
<evidence type="ECO:0000256" key="8">
    <source>
        <dbReference type="SAM" id="Phobius"/>
    </source>
</evidence>
<comment type="caution">
    <text evidence="10">The sequence shown here is derived from an EMBL/GenBank/DDBJ whole genome shotgun (WGS) entry which is preliminary data.</text>
</comment>
<feature type="domain" description="Glycosyltransferase RgtA/B/C/D-like" evidence="9">
    <location>
        <begin position="69"/>
        <end position="218"/>
    </location>
</feature>
<evidence type="ECO:0000313" key="10">
    <source>
        <dbReference type="EMBL" id="EFL51049.1"/>
    </source>
</evidence>
<feature type="transmembrane region" description="Helical" evidence="8">
    <location>
        <begin position="87"/>
        <end position="108"/>
    </location>
</feature>
<dbReference type="OrthoDB" id="5437043at2"/>
<dbReference type="Proteomes" id="UP000006250">
    <property type="component" value="Unassembled WGS sequence"/>
</dbReference>
<dbReference type="RefSeq" id="WP_005993832.1">
    <property type="nucleotide sequence ID" value="NZ_AECZ01000013.1"/>
</dbReference>
<evidence type="ECO:0000256" key="3">
    <source>
        <dbReference type="ARBA" id="ARBA00022676"/>
    </source>
</evidence>
<keyword evidence="3" id="KW-0328">Glycosyltransferase</keyword>
<proteinExistence type="predicted"/>
<name>E1JX84_SOLFR</name>
<keyword evidence="2" id="KW-1003">Cell membrane</keyword>
<feature type="transmembrane region" description="Helical" evidence="8">
    <location>
        <begin position="360"/>
        <end position="381"/>
    </location>
</feature>
<gene>
    <name evidence="10" type="ORF">DesfrDRAFT_2208</name>
</gene>
<evidence type="ECO:0000256" key="1">
    <source>
        <dbReference type="ARBA" id="ARBA00004651"/>
    </source>
</evidence>
<keyword evidence="5 8" id="KW-0812">Transmembrane</keyword>
<dbReference type="Pfam" id="PF13231">
    <property type="entry name" value="PMT_2"/>
    <property type="match status" value="1"/>
</dbReference>
<feature type="transmembrane region" description="Helical" evidence="8">
    <location>
        <begin position="216"/>
        <end position="234"/>
    </location>
</feature>
<keyword evidence="4" id="KW-0808">Transferase</keyword>
<comment type="subcellular location">
    <subcellularLocation>
        <location evidence="1">Cell membrane</location>
        <topology evidence="1">Multi-pass membrane protein</topology>
    </subcellularLocation>
</comment>
<dbReference type="EMBL" id="AECZ01000013">
    <property type="protein sequence ID" value="EFL51049.1"/>
    <property type="molecule type" value="Genomic_DNA"/>
</dbReference>
<dbReference type="InterPro" id="IPR050297">
    <property type="entry name" value="LipidA_mod_glycosyltrf_83"/>
</dbReference>
<keyword evidence="11" id="KW-1185">Reference proteome</keyword>
<evidence type="ECO:0000313" key="11">
    <source>
        <dbReference type="Proteomes" id="UP000006250"/>
    </source>
</evidence>
<dbReference type="AlphaFoldDB" id="E1JX84"/>
<dbReference type="PANTHER" id="PTHR33908:SF11">
    <property type="entry name" value="MEMBRANE PROTEIN"/>
    <property type="match status" value="1"/>
</dbReference>
<dbReference type="STRING" id="596151.DesfrDRAFT_2208"/>